<dbReference type="EMBL" id="FOJI01000036">
    <property type="protein sequence ID" value="SEW46601.1"/>
    <property type="molecule type" value="Genomic_DNA"/>
</dbReference>
<organism evidence="1 2">
    <name type="scientific">[Clostridium] fimetarium</name>
    <dbReference type="NCBI Taxonomy" id="99656"/>
    <lineage>
        <taxon>Bacteria</taxon>
        <taxon>Bacillati</taxon>
        <taxon>Bacillota</taxon>
        <taxon>Clostridia</taxon>
        <taxon>Lachnospirales</taxon>
        <taxon>Lachnospiraceae</taxon>
    </lineage>
</organism>
<evidence type="ECO:0000313" key="1">
    <source>
        <dbReference type="EMBL" id="SEW46601.1"/>
    </source>
</evidence>
<keyword evidence="2" id="KW-1185">Reference proteome</keyword>
<sequence>KIKPAFIKEYINEIINEKRLIHVIEERDR</sequence>
<protein>
    <submittedName>
        <fullName evidence="1">Uncharacterized protein</fullName>
    </submittedName>
</protein>
<gene>
    <name evidence="1" type="ORF">SAMN05421659_1361</name>
</gene>
<reference evidence="1 2" key="1">
    <citation type="submission" date="2016-10" db="EMBL/GenBank/DDBJ databases">
        <authorList>
            <person name="de Groot N.N."/>
        </authorList>
    </citation>
    <scope>NUCLEOTIDE SEQUENCE [LARGE SCALE GENOMIC DNA]</scope>
    <source>
        <strain evidence="1 2">DSM 9179</strain>
    </source>
</reference>
<dbReference type="Proteomes" id="UP000199701">
    <property type="component" value="Unassembled WGS sequence"/>
</dbReference>
<dbReference type="AlphaFoldDB" id="A0A1I0RYR8"/>
<name>A0A1I0RYR8_9FIRM</name>
<proteinExistence type="predicted"/>
<feature type="non-terminal residue" evidence="1">
    <location>
        <position position="1"/>
    </location>
</feature>
<accession>A0A1I0RYR8</accession>
<evidence type="ECO:0000313" key="2">
    <source>
        <dbReference type="Proteomes" id="UP000199701"/>
    </source>
</evidence>